<dbReference type="RefSeq" id="WP_230842596.1">
    <property type="nucleotide sequence ID" value="NZ_CP063845.1"/>
</dbReference>
<reference evidence="2 3" key="1">
    <citation type="journal article" date="2021" name="Genome Biol. Evol.">
        <title>Complete Genome Sequencing of a Novel Gloeobacter Species from a Waterfall Cave in Mexico.</title>
        <authorList>
            <person name="Saw J.H."/>
            <person name="Cardona T."/>
            <person name="Montejano G."/>
        </authorList>
    </citation>
    <scope>NUCLEOTIDE SEQUENCE [LARGE SCALE GENOMIC DNA]</scope>
    <source>
        <strain evidence="2">MG652769</strain>
    </source>
</reference>
<evidence type="ECO:0008006" key="4">
    <source>
        <dbReference type="Google" id="ProtNLM"/>
    </source>
</evidence>
<sequence length="204" mass="23136">MKRNTRGVGFTEIIVSIPLLGLTSATCLSLYLMFVGESISTAEARYSTESLNHIKMTLSPALDGMHFKKYNPATFENNGPINGSFNFESTNSARWLWIIDKAAAYQLFPHVFSLMNKSGICLQDRITRIEFNRELKELSFSHQYRGEGALVECLGGNEPRIQIERFTWNGVSEAQLISLGNRSIRFWFQLNGEWHSIDAGFVEL</sequence>
<feature type="transmembrane region" description="Helical" evidence="1">
    <location>
        <begin position="12"/>
        <end position="34"/>
    </location>
</feature>
<dbReference type="Proteomes" id="UP001054846">
    <property type="component" value="Chromosome"/>
</dbReference>
<keyword evidence="1" id="KW-0472">Membrane</keyword>
<evidence type="ECO:0000256" key="1">
    <source>
        <dbReference type="SAM" id="Phobius"/>
    </source>
</evidence>
<keyword evidence="1" id="KW-0812">Transmembrane</keyword>
<accession>A0ABY3PNV8</accession>
<keyword evidence="3" id="KW-1185">Reference proteome</keyword>
<evidence type="ECO:0000313" key="2">
    <source>
        <dbReference type="EMBL" id="UFP95371.1"/>
    </source>
</evidence>
<evidence type="ECO:0000313" key="3">
    <source>
        <dbReference type="Proteomes" id="UP001054846"/>
    </source>
</evidence>
<gene>
    <name evidence="2" type="ORF">ISF26_03735</name>
</gene>
<protein>
    <recommendedName>
        <fullName evidence="4">Pilus assembly protein</fullName>
    </recommendedName>
</protein>
<dbReference type="EMBL" id="CP063845">
    <property type="protein sequence ID" value="UFP95371.1"/>
    <property type="molecule type" value="Genomic_DNA"/>
</dbReference>
<keyword evidence="1" id="KW-1133">Transmembrane helix</keyword>
<organism evidence="2 3">
    <name type="scientific">Gloeobacter morelensis MG652769</name>
    <dbReference type="NCBI Taxonomy" id="2781736"/>
    <lineage>
        <taxon>Bacteria</taxon>
        <taxon>Bacillati</taxon>
        <taxon>Cyanobacteriota</taxon>
        <taxon>Cyanophyceae</taxon>
        <taxon>Gloeobacterales</taxon>
        <taxon>Gloeobacteraceae</taxon>
        <taxon>Gloeobacter</taxon>
        <taxon>Gloeobacter morelensis</taxon>
    </lineage>
</organism>
<proteinExistence type="predicted"/>
<name>A0ABY3PNV8_9CYAN</name>